<dbReference type="GO" id="GO:0003677">
    <property type="term" value="F:DNA binding"/>
    <property type="evidence" value="ECO:0007669"/>
    <property type="project" value="InterPro"/>
</dbReference>
<dbReference type="AlphaFoldDB" id="A0AB39HSL9"/>
<accession>A0AB39HSL9</accession>
<dbReference type="InterPro" id="IPR002525">
    <property type="entry name" value="Transp_IS110-like_N"/>
</dbReference>
<organism evidence="2">
    <name type="scientific">Ornithinibacillus sp. 4-3</name>
    <dbReference type="NCBI Taxonomy" id="3231488"/>
    <lineage>
        <taxon>Bacteria</taxon>
        <taxon>Bacillati</taxon>
        <taxon>Bacillota</taxon>
        <taxon>Bacilli</taxon>
        <taxon>Bacillales</taxon>
        <taxon>Bacillaceae</taxon>
        <taxon>Ornithinibacillus</taxon>
    </lineage>
</organism>
<feature type="domain" description="Transposase IS110-like N-terminal" evidence="1">
    <location>
        <begin position="7"/>
        <end position="140"/>
    </location>
</feature>
<evidence type="ECO:0000313" key="2">
    <source>
        <dbReference type="EMBL" id="XDK33555.1"/>
    </source>
</evidence>
<dbReference type="Pfam" id="PF01548">
    <property type="entry name" value="DEDD_Tnp_IS110"/>
    <property type="match status" value="1"/>
</dbReference>
<dbReference type="GO" id="GO:0006313">
    <property type="term" value="P:DNA transposition"/>
    <property type="evidence" value="ECO:0007669"/>
    <property type="project" value="InterPro"/>
</dbReference>
<sequence>MGTVMALDVSMGKSYKVVYDGQQCLSEGEVIHSQVGFQGLLDEIRTLPDDMMLVFEATGIYSKPVETFCRKNQLHYCLLNPLAAKKQLEQGTLRSWKTDKHDAHKLAQVHQQNIRLKKIQQPSVYHEIRDLSRFYQEVEEDMI</sequence>
<evidence type="ECO:0000259" key="1">
    <source>
        <dbReference type="Pfam" id="PF01548"/>
    </source>
</evidence>
<dbReference type="InterPro" id="IPR047650">
    <property type="entry name" value="Transpos_IS110"/>
</dbReference>
<reference evidence="2" key="1">
    <citation type="submission" date="2024-07" db="EMBL/GenBank/DDBJ databases">
        <title>Halotolerant mesophilic bacterium Ornithinibacillus sp. 4-3, sp. nov., isolated from soil.</title>
        <authorList>
            <person name="Sidarenka A.V."/>
            <person name="Guliayeva D.E."/>
            <person name="Leanovich S.I."/>
            <person name="Hileuskaya K.S."/>
            <person name="Akhremchuk A.E."/>
            <person name="Sikolenko M.A."/>
            <person name="Valentovich L.N."/>
        </authorList>
    </citation>
    <scope>NUCLEOTIDE SEQUENCE</scope>
    <source>
        <strain evidence="2">4-3</strain>
    </source>
</reference>
<proteinExistence type="predicted"/>
<gene>
    <name evidence="2" type="ORF">AB4Y30_04135</name>
</gene>
<protein>
    <submittedName>
        <fullName evidence="2">Transposase</fullName>
    </submittedName>
</protein>
<dbReference type="PANTHER" id="PTHR33055:SF17">
    <property type="entry name" value="THIRD ORF IN TRANSPOSON ISC1491"/>
    <property type="match status" value="1"/>
</dbReference>
<dbReference type="GO" id="GO:0004803">
    <property type="term" value="F:transposase activity"/>
    <property type="evidence" value="ECO:0007669"/>
    <property type="project" value="InterPro"/>
</dbReference>
<dbReference type="EMBL" id="CP162599">
    <property type="protein sequence ID" value="XDK33555.1"/>
    <property type="molecule type" value="Genomic_DNA"/>
</dbReference>
<dbReference type="PANTHER" id="PTHR33055">
    <property type="entry name" value="TRANSPOSASE FOR INSERTION SEQUENCE ELEMENT IS1111A"/>
    <property type="match status" value="1"/>
</dbReference>
<dbReference type="RefSeq" id="WP_368654233.1">
    <property type="nucleotide sequence ID" value="NZ_CP162599.1"/>
</dbReference>
<name>A0AB39HSL9_9BACI</name>